<evidence type="ECO:0000313" key="2">
    <source>
        <dbReference type="EMBL" id="ELP62701.1"/>
    </source>
</evidence>
<reference evidence="2 3" key="1">
    <citation type="journal article" date="2011" name="Plasmid">
        <title>Streptomyces turgidiscabies Car8 contains a modular pathogenicity island that shares virulence genes with other actinobacterial plant pathogens.</title>
        <authorList>
            <person name="Huguet-Tapia J.C."/>
            <person name="Badger J.H."/>
            <person name="Loria R."/>
            <person name="Pettis G.S."/>
        </authorList>
    </citation>
    <scope>NUCLEOTIDE SEQUENCE [LARGE SCALE GENOMIC DNA]</scope>
    <source>
        <strain evidence="2 3">Car8</strain>
    </source>
</reference>
<dbReference type="AlphaFoldDB" id="L7EVI6"/>
<organism evidence="2 3">
    <name type="scientific">Streptomyces turgidiscabies (strain Car8)</name>
    <dbReference type="NCBI Taxonomy" id="698760"/>
    <lineage>
        <taxon>Bacteria</taxon>
        <taxon>Bacillati</taxon>
        <taxon>Actinomycetota</taxon>
        <taxon>Actinomycetes</taxon>
        <taxon>Kitasatosporales</taxon>
        <taxon>Streptomycetaceae</taxon>
        <taxon>Streptomyces</taxon>
    </lineage>
</organism>
<dbReference type="EMBL" id="AEJB01000587">
    <property type="protein sequence ID" value="ELP62701.1"/>
    <property type="molecule type" value="Genomic_DNA"/>
</dbReference>
<sequence>AVLDGDRQARQRQIRTPLRIWMADEQPAVFGPAGEGGAVGNHGAGPHVGDDRQVVLAGDSLGGQGGAHGVDAGRQPQGPAGLRLPAPGTARPEFQRPRRRPLRGNFHAEKRPLTLSRSLQRQGSSSKYRQQARKVN</sequence>
<feature type="non-terminal residue" evidence="2">
    <location>
        <position position="1"/>
    </location>
</feature>
<proteinExistence type="predicted"/>
<feature type="compositionally biased region" description="Gly residues" evidence="1">
    <location>
        <begin position="33"/>
        <end position="43"/>
    </location>
</feature>
<name>L7EVI6_STRT8</name>
<evidence type="ECO:0000313" key="3">
    <source>
        <dbReference type="Proteomes" id="UP000010931"/>
    </source>
</evidence>
<comment type="caution">
    <text evidence="2">The sequence shown here is derived from an EMBL/GenBank/DDBJ whole genome shotgun (WGS) entry which is preliminary data.</text>
</comment>
<protein>
    <submittedName>
        <fullName evidence="2">Uncharacterized protein</fullName>
    </submittedName>
</protein>
<feature type="compositionally biased region" description="Low complexity" evidence="1">
    <location>
        <begin position="115"/>
        <end position="126"/>
    </location>
</feature>
<feature type="region of interest" description="Disordered" evidence="1">
    <location>
        <begin position="29"/>
        <end position="136"/>
    </location>
</feature>
<accession>L7EVI6</accession>
<keyword evidence="3" id="KW-1185">Reference proteome</keyword>
<evidence type="ECO:0000256" key="1">
    <source>
        <dbReference type="SAM" id="MobiDB-lite"/>
    </source>
</evidence>
<dbReference type="Proteomes" id="UP000010931">
    <property type="component" value="Unassembled WGS sequence"/>
</dbReference>
<gene>
    <name evidence="2" type="ORF">STRTUCAR8_00057</name>
</gene>